<protein>
    <submittedName>
        <fullName evidence="1">Uncharacterized protein</fullName>
    </submittedName>
</protein>
<reference evidence="1" key="1">
    <citation type="submission" date="2021-12" db="EMBL/GenBank/DDBJ databases">
        <authorList>
            <person name="Criscuolo A."/>
        </authorList>
    </citation>
    <scope>NUCLEOTIDE SEQUENCE</scope>
    <source>
        <strain evidence="1">CIP111894</strain>
    </source>
</reference>
<proteinExistence type="predicted"/>
<evidence type="ECO:0000313" key="2">
    <source>
        <dbReference type="Proteomes" id="UP000838749"/>
    </source>
</evidence>
<sequence>MKKTNSVDAAKFLKLIAKDTPENKELVQKFLNGLSSK</sequence>
<dbReference type="EMBL" id="CAKMAB010000001">
    <property type="protein sequence ID" value="CAH1054049.1"/>
    <property type="molecule type" value="Genomic_DNA"/>
</dbReference>
<keyword evidence="2" id="KW-1185">Reference proteome</keyword>
<dbReference type="Proteomes" id="UP000838749">
    <property type="component" value="Unassembled WGS sequence"/>
</dbReference>
<evidence type="ECO:0000313" key="1">
    <source>
        <dbReference type="EMBL" id="CAH1054049.1"/>
    </source>
</evidence>
<gene>
    <name evidence="1" type="ORF">PAECIP111894_00194</name>
</gene>
<comment type="caution">
    <text evidence="1">The sequence shown here is derived from an EMBL/GenBank/DDBJ whole genome shotgun (WGS) entry which is preliminary data.</text>
</comment>
<name>A0ABM9B680_9BACL</name>
<organism evidence="1 2">
    <name type="scientific">Paenibacillus pseudetheri</name>
    <dbReference type="NCBI Taxonomy" id="2897682"/>
    <lineage>
        <taxon>Bacteria</taxon>
        <taxon>Bacillati</taxon>
        <taxon>Bacillota</taxon>
        <taxon>Bacilli</taxon>
        <taxon>Bacillales</taxon>
        <taxon>Paenibacillaceae</taxon>
        <taxon>Paenibacillus</taxon>
    </lineage>
</organism>
<accession>A0ABM9B680</accession>